<organism evidence="2 3">
    <name type="scientific">Formicincola oecophyllae</name>
    <dbReference type="NCBI Taxonomy" id="2558361"/>
    <lineage>
        <taxon>Bacteria</taxon>
        <taxon>Pseudomonadati</taxon>
        <taxon>Pseudomonadota</taxon>
        <taxon>Alphaproteobacteria</taxon>
        <taxon>Acetobacterales</taxon>
        <taxon>Acetobacteraceae</taxon>
        <taxon>Formicincola</taxon>
    </lineage>
</organism>
<dbReference type="Proteomes" id="UP000318709">
    <property type="component" value="Chromosome"/>
</dbReference>
<dbReference type="OrthoDB" id="128078at2"/>
<gene>
    <name evidence="2" type="ORF">E3E12_07395</name>
</gene>
<protein>
    <submittedName>
        <fullName evidence="2">Uncharacterized protein</fullName>
    </submittedName>
</protein>
<feature type="coiled-coil region" evidence="1">
    <location>
        <begin position="56"/>
        <end position="98"/>
    </location>
</feature>
<dbReference type="RefSeq" id="WP_141443735.1">
    <property type="nucleotide sequence ID" value="NZ_CP038231.1"/>
</dbReference>
<accession>A0A4Y6UCB4</accession>
<proteinExistence type="predicted"/>
<keyword evidence="3" id="KW-1185">Reference proteome</keyword>
<dbReference type="AlphaFoldDB" id="A0A4Y6UCB4"/>
<reference evidence="2 3" key="1">
    <citation type="submission" date="2019-03" db="EMBL/GenBank/DDBJ databases">
        <title>The complete genome sequence of Swingsia_sp. F3b2 LMG30590(T).</title>
        <authorList>
            <person name="Chua K.-O."/>
            <person name="Chan K.-G."/>
            <person name="See-Too W.-S."/>
        </authorList>
    </citation>
    <scope>NUCLEOTIDE SEQUENCE [LARGE SCALE GENOMIC DNA]</scope>
    <source>
        <strain evidence="2 3">F3b2</strain>
    </source>
</reference>
<keyword evidence="1" id="KW-0175">Coiled coil</keyword>
<name>A0A4Y6UCB4_9PROT</name>
<evidence type="ECO:0000313" key="2">
    <source>
        <dbReference type="EMBL" id="QDH14031.1"/>
    </source>
</evidence>
<dbReference type="EMBL" id="CP038231">
    <property type="protein sequence ID" value="QDH14031.1"/>
    <property type="molecule type" value="Genomic_DNA"/>
</dbReference>
<evidence type="ECO:0000256" key="1">
    <source>
        <dbReference type="SAM" id="Coils"/>
    </source>
</evidence>
<sequence>MWETKGWATSRIKRALSKPSHLGHQALTVVPWMGTALALAALALPSVAQAGNAAMLSALKAQVRAMQEHIAQIEKADREEHARIRAELKAQRQAFEADPFRMAQQPQSVVYRSRGGLGAYPGALLSSPAVSGGAGPYGDRPHLVDPFARQPLAPRPTPRTPYADITAMPSSHSDLFGPLHRGQIQIGDIRLTLGGYFEGAGVWRSRMDGSDMTTAFQATPWGNQTAYHMNEWRQSARGSRISLLAEGMITPQIAADGYMELDFQSSGTSSNGRQTNSYNPRIRVLYGEVKAADNNWYFLGGQEWSLLTPSGPGLLARDAQIPLTIDNEFLPGFTWTRTPQFRAVKSFGKDEAWSVGLSLEDPDAIAGGVADLNGRTITTGVPGTSTNNSMASYSAAPAPDTVLKVATNTAWGNFALGGIMRWFKTRASKVGHGSNHLAVAGGGQATAVMPIVKDRLIFRAAVLGGTGLGRYGSAGLPDYTFSQNGSPVPLPEGSVMVGVFGHALPRLQYYIYGGAEEVLGRRAFNAGGQAYGYGNRAYNMSGCHIELSKNCAAATNVRLSAEATGGLWYTALEGDYGRVLMGAQYAHTYMEAFKGQGGKPHTDDNMVFMSVRYMPFN</sequence>
<evidence type="ECO:0000313" key="3">
    <source>
        <dbReference type="Proteomes" id="UP000318709"/>
    </source>
</evidence>
<dbReference type="KEGG" id="swf:E3E12_07395"/>